<dbReference type="RefSeq" id="WP_305022410.1">
    <property type="nucleotide sequence ID" value="NZ_JAUQTB010000001.1"/>
</dbReference>
<name>A0ABT9CB66_9BACL</name>
<sequence>MKKLTGNGLWESSRMMLFEHRDALLNKKAERQHKAHPVLDEQHANMIAEQISEAYREQHPVQLRIYGEYEDSVISGIVTKVNPWELKVQIDGHWVPLADILEISLDM</sequence>
<accession>A0ABT9CB66</accession>
<keyword evidence="2" id="KW-1185">Reference proteome</keyword>
<gene>
    <name evidence="1" type="ORF">Q5741_02240</name>
</gene>
<dbReference type="InterPro" id="IPR014962">
    <property type="entry name" value="YolD"/>
</dbReference>
<dbReference type="Pfam" id="PF08863">
    <property type="entry name" value="YolD"/>
    <property type="match status" value="1"/>
</dbReference>
<dbReference type="Proteomes" id="UP001240171">
    <property type="component" value="Unassembled WGS sequence"/>
</dbReference>
<protein>
    <submittedName>
        <fullName evidence="1">YolD-like family protein</fullName>
    </submittedName>
</protein>
<evidence type="ECO:0000313" key="2">
    <source>
        <dbReference type="Proteomes" id="UP001240171"/>
    </source>
</evidence>
<dbReference type="EMBL" id="JAUQTB010000001">
    <property type="protein sequence ID" value="MDO7905232.1"/>
    <property type="molecule type" value="Genomic_DNA"/>
</dbReference>
<proteinExistence type="predicted"/>
<organism evidence="1 2">
    <name type="scientific">Paenibacillus lacisoli</name>
    <dbReference type="NCBI Taxonomy" id="3064525"/>
    <lineage>
        <taxon>Bacteria</taxon>
        <taxon>Bacillati</taxon>
        <taxon>Bacillota</taxon>
        <taxon>Bacilli</taxon>
        <taxon>Bacillales</taxon>
        <taxon>Paenibacillaceae</taxon>
        <taxon>Paenibacillus</taxon>
    </lineage>
</organism>
<comment type="caution">
    <text evidence="1">The sequence shown here is derived from an EMBL/GenBank/DDBJ whole genome shotgun (WGS) entry which is preliminary data.</text>
</comment>
<evidence type="ECO:0000313" key="1">
    <source>
        <dbReference type="EMBL" id="MDO7905232.1"/>
    </source>
</evidence>
<reference evidence="1 2" key="1">
    <citation type="submission" date="2023-07" db="EMBL/GenBank/DDBJ databases">
        <title>Paenibacillus sp. JX-17 nov. isolated from soil.</title>
        <authorList>
            <person name="Wan Y."/>
            <person name="Liu B."/>
        </authorList>
    </citation>
    <scope>NUCLEOTIDE SEQUENCE [LARGE SCALE GENOMIC DNA]</scope>
    <source>
        <strain evidence="1 2">JX-17</strain>
    </source>
</reference>